<protein>
    <submittedName>
        <fullName evidence="2">Uncharacterized protein</fullName>
    </submittedName>
</protein>
<keyword evidence="1" id="KW-1133">Transmembrane helix</keyword>
<keyword evidence="1" id="KW-0472">Membrane</keyword>
<dbReference type="EMBL" id="JASGBQ010000001">
    <property type="protein sequence ID" value="MDI9240948.1"/>
    <property type="molecule type" value="Genomic_DNA"/>
</dbReference>
<sequence length="49" mass="5132">MERVYKTMKNAGAFSIAMGIVAALIGIVVGVGSIVSGAFLLKRKSDITF</sequence>
<organism evidence="2 3">
    <name type="scientific">Fusibacillus kribbianus</name>
    <dbReference type="NCBI Taxonomy" id="3044208"/>
    <lineage>
        <taxon>Bacteria</taxon>
        <taxon>Bacillati</taxon>
        <taxon>Bacillota</taxon>
        <taxon>Clostridia</taxon>
        <taxon>Lachnospirales</taxon>
        <taxon>Lachnospiraceae</taxon>
        <taxon>Fusibacillus</taxon>
    </lineage>
</organism>
<accession>A0AAP4B9X5</accession>
<comment type="caution">
    <text evidence="2">The sequence shown here is derived from an EMBL/GenBank/DDBJ whole genome shotgun (WGS) entry which is preliminary data.</text>
</comment>
<reference evidence="2 3" key="1">
    <citation type="submission" date="2023-05" db="EMBL/GenBank/DDBJ databases">
        <title>[ruminococcus] sp. nov., isolated from a pig farm feces dump.</title>
        <authorList>
            <person name="Chang Y.-H."/>
        </authorList>
    </citation>
    <scope>NUCLEOTIDE SEQUENCE [LARGE SCALE GENOMIC DNA]</scope>
    <source>
        <strain evidence="2 3">YH-rum2234</strain>
    </source>
</reference>
<name>A0AAP4B9X5_9FIRM</name>
<proteinExistence type="predicted"/>
<evidence type="ECO:0000256" key="1">
    <source>
        <dbReference type="SAM" id="Phobius"/>
    </source>
</evidence>
<gene>
    <name evidence="2" type="ORF">QJ036_00460</name>
</gene>
<dbReference type="AlphaFoldDB" id="A0AAP4B9X5"/>
<evidence type="ECO:0000313" key="2">
    <source>
        <dbReference type="EMBL" id="MDI9240948.1"/>
    </source>
</evidence>
<keyword evidence="1" id="KW-0812">Transmembrane</keyword>
<feature type="transmembrane region" description="Helical" evidence="1">
    <location>
        <begin position="12"/>
        <end position="41"/>
    </location>
</feature>
<evidence type="ECO:0000313" key="3">
    <source>
        <dbReference type="Proteomes" id="UP001300383"/>
    </source>
</evidence>
<dbReference type="Proteomes" id="UP001300383">
    <property type="component" value="Unassembled WGS sequence"/>
</dbReference>
<dbReference type="RefSeq" id="WP_283229460.1">
    <property type="nucleotide sequence ID" value="NZ_JASGBQ010000001.1"/>
</dbReference>
<keyword evidence="3" id="KW-1185">Reference proteome</keyword>